<gene>
    <name evidence="5" type="ORF">VPARA_05510</name>
</gene>
<proteinExistence type="predicted"/>
<dbReference type="GO" id="GO:0003860">
    <property type="term" value="F:3-hydroxyisobutyryl-CoA hydrolase activity"/>
    <property type="evidence" value="ECO:0007669"/>
    <property type="project" value="UniProtKB-EC"/>
</dbReference>
<feature type="domain" description="Enoyl-CoA hydratase/isomerase" evidence="4">
    <location>
        <begin position="20"/>
        <end position="357"/>
    </location>
</feature>
<comment type="catalytic activity">
    <reaction evidence="1">
        <text>3-hydroxy-2-methylpropanoyl-CoA + H2O = 3-hydroxy-2-methylpropanoate + CoA + H(+)</text>
        <dbReference type="Rhea" id="RHEA:20888"/>
        <dbReference type="ChEBI" id="CHEBI:11805"/>
        <dbReference type="ChEBI" id="CHEBI:15377"/>
        <dbReference type="ChEBI" id="CHEBI:15378"/>
        <dbReference type="ChEBI" id="CHEBI:57287"/>
        <dbReference type="ChEBI" id="CHEBI:57340"/>
        <dbReference type="EC" id="3.1.2.4"/>
    </reaction>
</comment>
<dbReference type="InterPro" id="IPR045004">
    <property type="entry name" value="ECH_dom"/>
</dbReference>
<dbReference type="Gene3D" id="3.90.226.10">
    <property type="entry name" value="2-enoyl-CoA Hydratase, Chain A, domain 1"/>
    <property type="match status" value="1"/>
</dbReference>
<reference evidence="5 6" key="1">
    <citation type="submission" date="2015-03" db="EMBL/GenBank/DDBJ databases">
        <title>Genome sequence of Variovorax paradoxus TBEA6.</title>
        <authorList>
            <person name="Poehlein A."/>
            <person name="Schuldes J."/>
            <person name="Wuebbeler J.H."/>
            <person name="Hiessl S."/>
            <person name="Steinbuechel A."/>
            <person name="Daniel R."/>
        </authorList>
    </citation>
    <scope>NUCLEOTIDE SEQUENCE [LARGE SCALE GENOMIC DNA]</scope>
    <source>
        <strain evidence="5 6">TBEA6</strain>
    </source>
</reference>
<dbReference type="InterPro" id="IPR029045">
    <property type="entry name" value="ClpP/crotonase-like_dom_sf"/>
</dbReference>
<protein>
    <recommendedName>
        <fullName evidence="2">3-hydroxyisobutyryl-CoA hydrolase</fullName>
        <ecNumber evidence="2">3.1.2.4</ecNumber>
    </recommendedName>
</protein>
<comment type="caution">
    <text evidence="5">The sequence shown here is derived from an EMBL/GenBank/DDBJ whole genome shotgun (WGS) entry which is preliminary data.</text>
</comment>
<dbReference type="EC" id="3.1.2.4" evidence="2"/>
<evidence type="ECO:0000256" key="2">
    <source>
        <dbReference type="ARBA" id="ARBA00011915"/>
    </source>
</evidence>
<dbReference type="CDD" id="cd06558">
    <property type="entry name" value="crotonase-like"/>
    <property type="match status" value="1"/>
</dbReference>
<dbReference type="GO" id="GO:0006574">
    <property type="term" value="P:L-valine catabolic process"/>
    <property type="evidence" value="ECO:0007669"/>
    <property type="project" value="TreeGrafter"/>
</dbReference>
<accession>A0A0H2M8I3</accession>
<dbReference type="SUPFAM" id="SSF52096">
    <property type="entry name" value="ClpP/crotonase"/>
    <property type="match status" value="1"/>
</dbReference>
<dbReference type="PATRIC" id="fig|34073.19.peg.554"/>
<dbReference type="NCBIfam" id="NF004127">
    <property type="entry name" value="PRK05617.1"/>
    <property type="match status" value="1"/>
</dbReference>
<name>A0A0H2M8I3_VARPD</name>
<dbReference type="Proteomes" id="UP000035170">
    <property type="component" value="Unassembled WGS sequence"/>
</dbReference>
<dbReference type="EMBL" id="JZWI01000003">
    <property type="protein sequence ID" value="KLN58436.1"/>
    <property type="molecule type" value="Genomic_DNA"/>
</dbReference>
<organism evidence="5 6">
    <name type="scientific">Variovorax paradoxus</name>
    <dbReference type="NCBI Taxonomy" id="34073"/>
    <lineage>
        <taxon>Bacteria</taxon>
        <taxon>Pseudomonadati</taxon>
        <taxon>Pseudomonadota</taxon>
        <taxon>Betaproteobacteria</taxon>
        <taxon>Burkholderiales</taxon>
        <taxon>Comamonadaceae</taxon>
        <taxon>Variovorax</taxon>
    </lineage>
</organism>
<keyword evidence="6" id="KW-1185">Reference proteome</keyword>
<evidence type="ECO:0000259" key="4">
    <source>
        <dbReference type="Pfam" id="PF16113"/>
    </source>
</evidence>
<evidence type="ECO:0000256" key="3">
    <source>
        <dbReference type="ARBA" id="ARBA00022801"/>
    </source>
</evidence>
<evidence type="ECO:0000313" key="6">
    <source>
        <dbReference type="Proteomes" id="UP000035170"/>
    </source>
</evidence>
<dbReference type="PANTHER" id="PTHR43176">
    <property type="entry name" value="3-HYDROXYISOBUTYRYL-COA HYDROLASE-RELATED"/>
    <property type="match status" value="1"/>
</dbReference>
<sequence>MTEPIIKFRTTAAGTNKFFGVATLNSPASLNSLSADMVTLLTPMLRKWAADPDIVGVLFDAEGEKAFCAGGDMRQLHATLLKCGEKQNEYAERFFSEEYELDHLLHNYPKPLLCWGHGIVMGGGVGLLVGASHRVVTEGTRLAMPEINIGLYPDVGGTWFLARAPQRLGLFLGLTAAQVNATDAIYCGLADHFVRHENKAKVLDRVAAASWGDDSDANRETLSEILFEAGKGDSLPLSNLKAHEGTINELLRGNDIHAIASRIADFNTDDKWLQGALKAFGKGAPSSVVLTWELWRRCQRMSLAEVFRLEYWVSLGCCAHADLPEGIRAVLIDKDRNPKWNPARLQDVSGAFIADHFEQRGALPDILASLK</sequence>
<dbReference type="AlphaFoldDB" id="A0A0H2M8I3"/>
<dbReference type="RefSeq" id="WP_047783186.1">
    <property type="nucleotide sequence ID" value="NZ_JZWI01000003.1"/>
</dbReference>
<evidence type="ECO:0000313" key="5">
    <source>
        <dbReference type="EMBL" id="KLN58436.1"/>
    </source>
</evidence>
<keyword evidence="3 5" id="KW-0378">Hydrolase</keyword>
<evidence type="ECO:0000256" key="1">
    <source>
        <dbReference type="ARBA" id="ARBA00001709"/>
    </source>
</evidence>
<dbReference type="Pfam" id="PF16113">
    <property type="entry name" value="ECH_2"/>
    <property type="match status" value="1"/>
</dbReference>
<dbReference type="GO" id="GO:0005829">
    <property type="term" value="C:cytosol"/>
    <property type="evidence" value="ECO:0007669"/>
    <property type="project" value="TreeGrafter"/>
</dbReference>
<dbReference type="PANTHER" id="PTHR43176:SF3">
    <property type="entry name" value="3-HYDROXYISOBUTYRYL-COA HYDROLASE, MITOCHONDRIAL"/>
    <property type="match status" value="1"/>
</dbReference>
<dbReference type="InterPro" id="IPR032259">
    <property type="entry name" value="HIBYL-CoA-H"/>
</dbReference>